<dbReference type="Gene3D" id="3.40.50.2300">
    <property type="match status" value="1"/>
</dbReference>
<dbReference type="SUPFAM" id="SSF52172">
    <property type="entry name" value="CheY-like"/>
    <property type="match status" value="1"/>
</dbReference>
<dbReference type="GO" id="GO:0000160">
    <property type="term" value="P:phosphorelay signal transduction system"/>
    <property type="evidence" value="ECO:0007669"/>
    <property type="project" value="InterPro"/>
</dbReference>
<protein>
    <submittedName>
        <fullName evidence="4">CheY-like chemotaxis protein</fullName>
    </submittedName>
</protein>
<feature type="domain" description="Response regulatory" evidence="3">
    <location>
        <begin position="31"/>
        <end position="192"/>
    </location>
</feature>
<sequence length="216" mass="23143">MNENSRESRSETPVGGSANPQPNTVTGSSATVVVADEKPLSLLTTAGILHHAGMRCMCARTADAVMRACGMPRPPSADTILTEVEEIASEVAEAVEPLRVDKPNPGVVAANNTAIKPGNVDLLVWDVGGNPMLALQTLEQIRERFPELPAVLLAESKWAGLEKKTEQLSAATRCLFKPIDPSALIAVCEPLLWMPALQSVHRLRGSRPNRPGWVTL</sequence>
<feature type="region of interest" description="Disordered" evidence="2">
    <location>
        <begin position="1"/>
        <end position="26"/>
    </location>
</feature>
<evidence type="ECO:0000256" key="1">
    <source>
        <dbReference type="PROSITE-ProRule" id="PRU00169"/>
    </source>
</evidence>
<dbReference type="InterPro" id="IPR001789">
    <property type="entry name" value="Sig_transdc_resp-reg_receiver"/>
</dbReference>
<dbReference type="EMBL" id="JACHXU010000032">
    <property type="protein sequence ID" value="MBB3210163.1"/>
    <property type="molecule type" value="Genomic_DNA"/>
</dbReference>
<keyword evidence="1" id="KW-0597">Phosphoprotein</keyword>
<accession>A0A7W5E5Z2</accession>
<evidence type="ECO:0000313" key="4">
    <source>
        <dbReference type="EMBL" id="MBB3210163.1"/>
    </source>
</evidence>
<organism evidence="4 5">
    <name type="scientific">Aporhodopirellula rubra</name>
    <dbReference type="NCBI Taxonomy" id="980271"/>
    <lineage>
        <taxon>Bacteria</taxon>
        <taxon>Pseudomonadati</taxon>
        <taxon>Planctomycetota</taxon>
        <taxon>Planctomycetia</taxon>
        <taxon>Pirellulales</taxon>
        <taxon>Pirellulaceae</taxon>
        <taxon>Aporhodopirellula</taxon>
    </lineage>
</organism>
<proteinExistence type="predicted"/>
<evidence type="ECO:0000259" key="3">
    <source>
        <dbReference type="PROSITE" id="PS50110"/>
    </source>
</evidence>
<dbReference type="RefSeq" id="WP_184309287.1">
    <property type="nucleotide sequence ID" value="NZ_JACHXU010000032.1"/>
</dbReference>
<dbReference type="Proteomes" id="UP000536179">
    <property type="component" value="Unassembled WGS sequence"/>
</dbReference>
<feature type="modified residue" description="4-aspartylphosphate" evidence="1">
    <location>
        <position position="126"/>
    </location>
</feature>
<name>A0A7W5E5Z2_9BACT</name>
<comment type="caution">
    <text evidence="4">The sequence shown here is derived from an EMBL/GenBank/DDBJ whole genome shotgun (WGS) entry which is preliminary data.</text>
</comment>
<dbReference type="AlphaFoldDB" id="A0A7W5E5Z2"/>
<reference evidence="4 5" key="1">
    <citation type="submission" date="2020-08" db="EMBL/GenBank/DDBJ databases">
        <title>Genomic Encyclopedia of Type Strains, Phase III (KMG-III): the genomes of soil and plant-associated and newly described type strains.</title>
        <authorList>
            <person name="Whitman W."/>
        </authorList>
    </citation>
    <scope>NUCLEOTIDE SEQUENCE [LARGE SCALE GENOMIC DNA]</scope>
    <source>
        <strain evidence="4 5">CECT 8075</strain>
    </source>
</reference>
<evidence type="ECO:0000313" key="5">
    <source>
        <dbReference type="Proteomes" id="UP000536179"/>
    </source>
</evidence>
<keyword evidence="5" id="KW-1185">Reference proteome</keyword>
<evidence type="ECO:0000256" key="2">
    <source>
        <dbReference type="SAM" id="MobiDB-lite"/>
    </source>
</evidence>
<dbReference type="InterPro" id="IPR011006">
    <property type="entry name" value="CheY-like_superfamily"/>
</dbReference>
<dbReference type="PROSITE" id="PS50110">
    <property type="entry name" value="RESPONSE_REGULATORY"/>
    <property type="match status" value="1"/>
</dbReference>
<feature type="compositionally biased region" description="Basic and acidic residues" evidence="2">
    <location>
        <begin position="1"/>
        <end position="10"/>
    </location>
</feature>
<gene>
    <name evidence="4" type="ORF">FHS27_006009</name>
</gene>